<accession>A0ABW6SEY1</accession>
<evidence type="ECO:0000313" key="1">
    <source>
        <dbReference type="EMBL" id="MFF3574882.1"/>
    </source>
</evidence>
<reference evidence="1 2" key="1">
    <citation type="submission" date="2024-10" db="EMBL/GenBank/DDBJ databases">
        <title>The Natural Products Discovery Center: Release of the First 8490 Sequenced Strains for Exploring Actinobacteria Biosynthetic Diversity.</title>
        <authorList>
            <person name="Kalkreuter E."/>
            <person name="Kautsar S.A."/>
            <person name="Yang D."/>
            <person name="Bader C.D."/>
            <person name="Teijaro C.N."/>
            <person name="Fluegel L."/>
            <person name="Davis C.M."/>
            <person name="Simpson J.R."/>
            <person name="Lauterbach L."/>
            <person name="Steele A.D."/>
            <person name="Gui C."/>
            <person name="Meng S."/>
            <person name="Li G."/>
            <person name="Viehrig K."/>
            <person name="Ye F."/>
            <person name="Su P."/>
            <person name="Kiefer A.F."/>
            <person name="Nichols A."/>
            <person name="Cepeda A.J."/>
            <person name="Yan W."/>
            <person name="Fan B."/>
            <person name="Jiang Y."/>
            <person name="Adhikari A."/>
            <person name="Zheng C.-J."/>
            <person name="Schuster L."/>
            <person name="Cowan T.M."/>
            <person name="Smanski M.J."/>
            <person name="Chevrette M.G."/>
            <person name="De Carvalho L.P.S."/>
            <person name="Shen B."/>
        </authorList>
    </citation>
    <scope>NUCLEOTIDE SEQUENCE [LARGE SCALE GENOMIC DNA]</scope>
    <source>
        <strain evidence="1 2">NPDC002593</strain>
    </source>
</reference>
<keyword evidence="2" id="KW-1185">Reference proteome</keyword>
<organism evidence="1 2">
    <name type="scientific">Nocardia jiangxiensis</name>
    <dbReference type="NCBI Taxonomy" id="282685"/>
    <lineage>
        <taxon>Bacteria</taxon>
        <taxon>Bacillati</taxon>
        <taxon>Actinomycetota</taxon>
        <taxon>Actinomycetes</taxon>
        <taxon>Mycobacteriales</taxon>
        <taxon>Nocardiaceae</taxon>
        <taxon>Nocardia</taxon>
    </lineage>
</organism>
<dbReference type="RefSeq" id="WP_040830110.1">
    <property type="nucleotide sequence ID" value="NZ_JBIAQY010000032.1"/>
</dbReference>
<gene>
    <name evidence="1" type="ORF">ACFYXQ_44775</name>
</gene>
<protein>
    <submittedName>
        <fullName evidence="1">Uncharacterized protein</fullName>
    </submittedName>
</protein>
<sequence>MADYSPIEDLRTWQEDDRNKSPAAVGDIAFIEAVALKDAADERLPPGTVIVTLSHGQRLESW</sequence>
<name>A0ABW6SEY1_9NOCA</name>
<comment type="caution">
    <text evidence="1">The sequence shown here is derived from an EMBL/GenBank/DDBJ whole genome shotgun (WGS) entry which is preliminary data.</text>
</comment>
<evidence type="ECO:0000313" key="2">
    <source>
        <dbReference type="Proteomes" id="UP001601992"/>
    </source>
</evidence>
<dbReference type="EMBL" id="JBIAQY010000032">
    <property type="protein sequence ID" value="MFF3574882.1"/>
    <property type="molecule type" value="Genomic_DNA"/>
</dbReference>
<proteinExistence type="predicted"/>
<dbReference type="Proteomes" id="UP001601992">
    <property type="component" value="Unassembled WGS sequence"/>
</dbReference>